<dbReference type="AlphaFoldDB" id="A0A016WQ69"/>
<keyword evidence="2" id="KW-1185">Reference proteome</keyword>
<name>A0A016WQ69_9BILA</name>
<comment type="caution">
    <text evidence="1">The sequence shown here is derived from an EMBL/GenBank/DDBJ whole genome shotgun (WGS) entry which is preliminary data.</text>
</comment>
<protein>
    <submittedName>
        <fullName evidence="1">Uncharacterized protein</fullName>
    </submittedName>
</protein>
<dbReference type="Proteomes" id="UP000024635">
    <property type="component" value="Unassembled WGS sequence"/>
</dbReference>
<organism evidence="1 2">
    <name type="scientific">Ancylostoma ceylanicum</name>
    <dbReference type="NCBI Taxonomy" id="53326"/>
    <lineage>
        <taxon>Eukaryota</taxon>
        <taxon>Metazoa</taxon>
        <taxon>Ecdysozoa</taxon>
        <taxon>Nematoda</taxon>
        <taxon>Chromadorea</taxon>
        <taxon>Rhabditida</taxon>
        <taxon>Rhabditina</taxon>
        <taxon>Rhabditomorpha</taxon>
        <taxon>Strongyloidea</taxon>
        <taxon>Ancylostomatidae</taxon>
        <taxon>Ancylostomatinae</taxon>
        <taxon>Ancylostoma</taxon>
    </lineage>
</organism>
<gene>
    <name evidence="1" type="primary">Acey_s0558.g3418</name>
    <name evidence="1" type="ORF">Y032_0558g3418</name>
</gene>
<evidence type="ECO:0000313" key="2">
    <source>
        <dbReference type="Proteomes" id="UP000024635"/>
    </source>
</evidence>
<evidence type="ECO:0000313" key="1">
    <source>
        <dbReference type="EMBL" id="EYC41741.1"/>
    </source>
</evidence>
<sequence>MLSLKKISRKRHDAIKARYFACNHHAVGALVLCFHHIPPKRRLCLTFPAGSADLSLLENDKVNIEAVYRAPKELSSESIISNCIIAVSFRRGCSFQ</sequence>
<dbReference type="EMBL" id="JARK01000158">
    <property type="protein sequence ID" value="EYC41741.1"/>
    <property type="molecule type" value="Genomic_DNA"/>
</dbReference>
<reference evidence="2" key="1">
    <citation type="journal article" date="2015" name="Nat. Genet.">
        <title>The genome and transcriptome of the zoonotic hookworm Ancylostoma ceylanicum identify infection-specific gene families.</title>
        <authorList>
            <person name="Schwarz E.M."/>
            <person name="Hu Y."/>
            <person name="Antoshechkin I."/>
            <person name="Miller M.M."/>
            <person name="Sternberg P.W."/>
            <person name="Aroian R.V."/>
        </authorList>
    </citation>
    <scope>NUCLEOTIDE SEQUENCE</scope>
    <source>
        <strain evidence="2">HY135</strain>
    </source>
</reference>
<proteinExistence type="predicted"/>
<accession>A0A016WQ69</accession>